<name>Q2FPI9_METHJ</name>
<dbReference type="InterPro" id="IPR005184">
    <property type="entry name" value="DUF306_Meta_HslJ"/>
</dbReference>
<dbReference type="Gene3D" id="2.40.128.270">
    <property type="match status" value="2"/>
</dbReference>
<protein>
    <recommendedName>
        <fullName evidence="1">DUF306 domain-containing protein</fullName>
    </recommendedName>
</protein>
<dbReference type="AlphaFoldDB" id="Q2FPI9"/>
<accession>Q2FPI9</accession>
<dbReference type="Proteomes" id="UP000001941">
    <property type="component" value="Chromosome"/>
</dbReference>
<dbReference type="Pfam" id="PF03724">
    <property type="entry name" value="META"/>
    <property type="match status" value="2"/>
</dbReference>
<dbReference type="STRING" id="323259.Mhun_0612"/>
<dbReference type="InterPro" id="IPR053147">
    <property type="entry name" value="Hsp_HslJ-like"/>
</dbReference>
<dbReference type="PANTHER" id="PTHR35535">
    <property type="entry name" value="HEAT SHOCK PROTEIN HSLJ"/>
    <property type="match status" value="1"/>
</dbReference>
<dbReference type="EMBL" id="CP000254">
    <property type="protein sequence ID" value="ABD40368.1"/>
    <property type="molecule type" value="Genomic_DNA"/>
</dbReference>
<feature type="domain" description="DUF306" evidence="1">
    <location>
        <begin position="175"/>
        <end position="254"/>
    </location>
</feature>
<keyword evidence="3" id="KW-1185">Reference proteome</keyword>
<dbReference type="PANTHER" id="PTHR35535:SF2">
    <property type="entry name" value="DUF306 DOMAIN-CONTAINING PROTEIN"/>
    <property type="match status" value="1"/>
</dbReference>
<organism evidence="2 3">
    <name type="scientific">Methanospirillum hungatei JF-1 (strain ATCC 27890 / DSM 864 / NBRC 100397 / JF-1)</name>
    <dbReference type="NCBI Taxonomy" id="323259"/>
    <lineage>
        <taxon>Archaea</taxon>
        <taxon>Methanobacteriati</taxon>
        <taxon>Methanobacteriota</taxon>
        <taxon>Stenosarchaea group</taxon>
        <taxon>Methanomicrobia</taxon>
        <taxon>Methanomicrobiales</taxon>
        <taxon>Methanospirillaceae</taxon>
        <taxon>Methanospirillum</taxon>
    </lineage>
</organism>
<gene>
    <name evidence="2" type="ordered locus">Mhun_0612</name>
</gene>
<dbReference type="KEGG" id="mhu:Mhun_0612"/>
<dbReference type="EnsemblBacteria" id="ABD40368">
    <property type="protein sequence ID" value="ABD40368"/>
    <property type="gene ID" value="Mhun_0612"/>
</dbReference>
<dbReference type="HOGENOM" id="CLU_058026_1_1_2"/>
<dbReference type="eggNOG" id="arCOG03952">
    <property type="taxonomic scope" value="Archaea"/>
</dbReference>
<sequence>MVHMAGYTILTILVLCLAISVFPALAENTPLGSYIVTEIRDEAGALIKHSDLSRITATIDGLNISGSAGCNQYKATIAMKDGAITISAPAATLKYCQPEVMKEESQYLKNLEKIVHYKIIDDNLLLFDAENHPVISFTRYEEKESVPFPYDTPFILTRIFRDDQLKYAFLALKTLIEFHPDGTFTGNGGCNEFSGTYNLTANTITFNPVTITKKACNKSRLNQEQSLLDIMKGTLRYEIRNDQVILMNDAGVVVAEWKEYDTP</sequence>
<dbReference type="InterPro" id="IPR038670">
    <property type="entry name" value="HslJ-like_sf"/>
</dbReference>
<evidence type="ECO:0000259" key="1">
    <source>
        <dbReference type="Pfam" id="PF03724"/>
    </source>
</evidence>
<feature type="domain" description="DUF306" evidence="1">
    <location>
        <begin position="55"/>
        <end position="137"/>
    </location>
</feature>
<evidence type="ECO:0000313" key="3">
    <source>
        <dbReference type="Proteomes" id="UP000001941"/>
    </source>
</evidence>
<evidence type="ECO:0000313" key="2">
    <source>
        <dbReference type="EMBL" id="ABD40368.1"/>
    </source>
</evidence>
<reference evidence="3" key="1">
    <citation type="journal article" date="2016" name="Stand. Genomic Sci.">
        <title>Complete genome sequence of Methanospirillum hungatei type strain JF1.</title>
        <authorList>
            <person name="Gunsalus R.P."/>
            <person name="Cook L.E."/>
            <person name="Crable B."/>
            <person name="Rohlin L."/>
            <person name="McDonald E."/>
            <person name="Mouttaki H."/>
            <person name="Sieber J.R."/>
            <person name="Poweleit N."/>
            <person name="Zhou H."/>
            <person name="Lapidus A.L."/>
            <person name="Daligault H.E."/>
            <person name="Land M."/>
            <person name="Gilna P."/>
            <person name="Ivanova N."/>
            <person name="Kyrpides N."/>
            <person name="Culley D.E."/>
            <person name="McInerney M.J."/>
        </authorList>
    </citation>
    <scope>NUCLEOTIDE SEQUENCE [LARGE SCALE GENOMIC DNA]</scope>
    <source>
        <strain evidence="3">ATCC 27890 / DSM 864 / NBRC 100397 / JF-1</strain>
    </source>
</reference>
<proteinExistence type="predicted"/>
<dbReference type="InParanoid" id="Q2FPI9"/>